<keyword evidence="5" id="KW-1185">Reference proteome</keyword>
<evidence type="ECO:0000256" key="2">
    <source>
        <dbReference type="ARBA" id="ARBA00022729"/>
    </source>
</evidence>
<dbReference type="Proteomes" id="UP001309705">
    <property type="component" value="Unassembled WGS sequence"/>
</dbReference>
<evidence type="ECO:0000313" key="4">
    <source>
        <dbReference type="EMBL" id="MEC5343482.1"/>
    </source>
</evidence>
<gene>
    <name evidence="4" type="ORF">VSX58_12850</name>
</gene>
<comment type="similarity">
    <text evidence="1">Belongs to the bacterial solute-binding protein 3 family.</text>
</comment>
<name>A0ABU6JSK3_9GAMM</name>
<keyword evidence="2" id="KW-0732">Signal</keyword>
<dbReference type="Pfam" id="PF00497">
    <property type="entry name" value="SBP_bac_3"/>
    <property type="match status" value="1"/>
</dbReference>
<dbReference type="InterPro" id="IPR001638">
    <property type="entry name" value="Solute-binding_3/MltF_N"/>
</dbReference>
<dbReference type="SMART" id="SM00062">
    <property type="entry name" value="PBPb"/>
    <property type="match status" value="1"/>
</dbReference>
<dbReference type="PANTHER" id="PTHR35936">
    <property type="entry name" value="MEMBRANE-BOUND LYTIC MUREIN TRANSGLYCOSYLASE F"/>
    <property type="match status" value="1"/>
</dbReference>
<dbReference type="EMBL" id="JAYWTM010000011">
    <property type="protein sequence ID" value="MEC5343482.1"/>
    <property type="molecule type" value="Genomic_DNA"/>
</dbReference>
<dbReference type="PANTHER" id="PTHR35936:SF19">
    <property type="entry name" value="AMINO-ACID-BINDING PROTEIN YXEM-RELATED"/>
    <property type="match status" value="1"/>
</dbReference>
<dbReference type="SUPFAM" id="SSF53850">
    <property type="entry name" value="Periplasmic binding protein-like II"/>
    <property type="match status" value="1"/>
</dbReference>
<evidence type="ECO:0000256" key="1">
    <source>
        <dbReference type="ARBA" id="ARBA00010333"/>
    </source>
</evidence>
<protein>
    <submittedName>
        <fullName evidence="4">Transporter substrate-binding domain-containing protein</fullName>
    </submittedName>
</protein>
<proteinExistence type="inferred from homology"/>
<sequence>MLQVIGCKIQGANLSQELINNMSKKYLYAVVAALALGIAGCDNASNSDQGAAGNGAAPAGGQVKEVEVVINENSFPFSFVDDAGKFSGYDGELLGIIDEKLPQYSFHFNAVSRDAMLVGLSTGTYNLAANHFYINKERAEKYDYSKEPTGLSDLRLIVRKDDNAINSLADFAKSGKRLVPIHVSDARYQVISDYNAANPDNQIVLKATGEETAADIFKSVASGEYDAAIYPIGAFLAVTKKIDLNLKVSNSVGIFPNVFLYSKTPQSAELLKAIDKVLVDLKNDGTLAKLSVKWLGEDVYALDGAKDITVPSKF</sequence>
<organism evidence="4 5">
    <name type="scientific">Brenneria populi</name>
    <dbReference type="NCBI Taxonomy" id="1505588"/>
    <lineage>
        <taxon>Bacteria</taxon>
        <taxon>Pseudomonadati</taxon>
        <taxon>Pseudomonadota</taxon>
        <taxon>Gammaproteobacteria</taxon>
        <taxon>Enterobacterales</taxon>
        <taxon>Pectobacteriaceae</taxon>
        <taxon>Brenneria</taxon>
    </lineage>
</organism>
<evidence type="ECO:0000313" key="5">
    <source>
        <dbReference type="Proteomes" id="UP001309705"/>
    </source>
</evidence>
<accession>A0ABU6JSK3</accession>
<reference evidence="4 5" key="1">
    <citation type="journal article" date="2017" name="Int. J. Syst. Evol. Microbiol.">
        <title>Brenneria populi subsp. brevivirga subsp. nov. isolated from symptomatic bark of Populus x euramericana canker, and description of Brenneria populi subsp. populi subsp. nov.</title>
        <authorList>
            <person name="Zheng M.H."/>
            <person name="Piao C.G."/>
            <person name="Xue H."/>
            <person name="Guo M.W."/>
            <person name="Li Y."/>
        </authorList>
    </citation>
    <scope>NUCLEOTIDE SEQUENCE [LARGE SCALE GENOMIC DNA]</scope>
    <source>
        <strain evidence="4 5">D9-5</strain>
    </source>
</reference>
<dbReference type="Gene3D" id="3.40.190.10">
    <property type="entry name" value="Periplasmic binding protein-like II"/>
    <property type="match status" value="2"/>
</dbReference>
<evidence type="ECO:0000259" key="3">
    <source>
        <dbReference type="SMART" id="SM00062"/>
    </source>
</evidence>
<feature type="domain" description="Solute-binding protein family 3/N-terminal" evidence="3">
    <location>
        <begin position="65"/>
        <end position="298"/>
    </location>
</feature>
<comment type="caution">
    <text evidence="4">The sequence shown here is derived from an EMBL/GenBank/DDBJ whole genome shotgun (WGS) entry which is preliminary data.</text>
</comment>